<dbReference type="Pfam" id="PF10604">
    <property type="entry name" value="Polyketide_cyc2"/>
    <property type="match status" value="1"/>
</dbReference>
<sequence length="140" mass="15872">MYEFGDEQILQGDIDKLWAVFTDFARFPDWDPREEMAEIDGPFVPGATIRSKQKGNPGGTGKITRVESPNRWTGESPLPGGKLVIDHFLEPVRDGKVKVTKRYQVHGPLTLVFRLYFGPRVRKSISTTLTALEREAQRRG</sequence>
<dbReference type="RefSeq" id="WP_169587793.1">
    <property type="nucleotide sequence ID" value="NZ_VCQU01000004.1"/>
</dbReference>
<evidence type="ECO:0000313" key="3">
    <source>
        <dbReference type="Proteomes" id="UP000535543"/>
    </source>
</evidence>
<dbReference type="Proteomes" id="UP000535543">
    <property type="component" value="Unassembled WGS sequence"/>
</dbReference>
<gene>
    <name evidence="2" type="ORF">FGL95_14125</name>
</gene>
<feature type="region of interest" description="Disordered" evidence="1">
    <location>
        <begin position="42"/>
        <end position="78"/>
    </location>
</feature>
<evidence type="ECO:0008006" key="4">
    <source>
        <dbReference type="Google" id="ProtNLM"/>
    </source>
</evidence>
<name>A0A848KHI8_9NOCA</name>
<reference evidence="2 3" key="1">
    <citation type="submission" date="2019-05" db="EMBL/GenBank/DDBJ databases">
        <authorList>
            <person name="Lee S.D."/>
        </authorList>
    </citation>
    <scope>NUCLEOTIDE SEQUENCE [LARGE SCALE GENOMIC DNA]</scope>
    <source>
        <strain evidence="2 3">YC2-7</strain>
    </source>
</reference>
<dbReference type="SUPFAM" id="SSF55961">
    <property type="entry name" value="Bet v1-like"/>
    <property type="match status" value="1"/>
</dbReference>
<organism evidence="2 3">
    <name type="scientific">Antrihabitans stalactiti</name>
    <dbReference type="NCBI Taxonomy" id="2584121"/>
    <lineage>
        <taxon>Bacteria</taxon>
        <taxon>Bacillati</taxon>
        <taxon>Actinomycetota</taxon>
        <taxon>Actinomycetes</taxon>
        <taxon>Mycobacteriales</taxon>
        <taxon>Nocardiaceae</taxon>
        <taxon>Antrihabitans</taxon>
    </lineage>
</organism>
<accession>A0A848KHI8</accession>
<evidence type="ECO:0000313" key="2">
    <source>
        <dbReference type="EMBL" id="NMN96172.1"/>
    </source>
</evidence>
<dbReference type="InterPro" id="IPR019587">
    <property type="entry name" value="Polyketide_cyclase/dehydratase"/>
</dbReference>
<reference evidence="2 3" key="2">
    <citation type="submission" date="2020-06" db="EMBL/GenBank/DDBJ databases">
        <title>Antribacter stalactiti gen. nov., sp. nov., a new member of the family Nacardiaceae isolated from a cave.</title>
        <authorList>
            <person name="Kim I.S."/>
        </authorList>
    </citation>
    <scope>NUCLEOTIDE SEQUENCE [LARGE SCALE GENOMIC DNA]</scope>
    <source>
        <strain evidence="2 3">YC2-7</strain>
    </source>
</reference>
<protein>
    <recommendedName>
        <fullName evidence="4">Polyketide cyclase / dehydrase and lipid transport</fullName>
    </recommendedName>
</protein>
<dbReference type="EMBL" id="VCQU01000004">
    <property type="protein sequence ID" value="NMN96172.1"/>
    <property type="molecule type" value="Genomic_DNA"/>
</dbReference>
<keyword evidence="3" id="KW-1185">Reference proteome</keyword>
<dbReference type="Gene3D" id="3.30.530.20">
    <property type="match status" value="1"/>
</dbReference>
<proteinExistence type="predicted"/>
<comment type="caution">
    <text evidence="2">The sequence shown here is derived from an EMBL/GenBank/DDBJ whole genome shotgun (WGS) entry which is preliminary data.</text>
</comment>
<evidence type="ECO:0000256" key="1">
    <source>
        <dbReference type="SAM" id="MobiDB-lite"/>
    </source>
</evidence>
<dbReference type="InterPro" id="IPR023393">
    <property type="entry name" value="START-like_dom_sf"/>
</dbReference>
<dbReference type="AlphaFoldDB" id="A0A848KHI8"/>